<feature type="compositionally biased region" description="Polar residues" evidence="1">
    <location>
        <begin position="347"/>
        <end position="371"/>
    </location>
</feature>
<feature type="compositionally biased region" description="Basic and acidic residues" evidence="1">
    <location>
        <begin position="218"/>
        <end position="227"/>
    </location>
</feature>
<evidence type="ECO:0000256" key="1">
    <source>
        <dbReference type="SAM" id="MobiDB-lite"/>
    </source>
</evidence>
<proteinExistence type="predicted"/>
<dbReference type="EMBL" id="CH476646">
    <property type="protein sequence ID" value="EDN98814.1"/>
    <property type="molecule type" value="Genomic_DNA"/>
</dbReference>
<feature type="region of interest" description="Disordered" evidence="1">
    <location>
        <begin position="196"/>
        <end position="227"/>
    </location>
</feature>
<feature type="region of interest" description="Disordered" evidence="1">
    <location>
        <begin position="68"/>
        <end position="92"/>
    </location>
</feature>
<gene>
    <name evidence="3" type="ORF">SS1G_13673</name>
</gene>
<evidence type="ECO:0000256" key="2">
    <source>
        <dbReference type="SAM" id="Phobius"/>
    </source>
</evidence>
<evidence type="ECO:0000313" key="3">
    <source>
        <dbReference type="EMBL" id="EDN98814.1"/>
    </source>
</evidence>
<keyword evidence="2" id="KW-0472">Membrane</keyword>
<dbReference type="AlphaFoldDB" id="A7F7U3"/>
<feature type="region of interest" description="Disordered" evidence="1">
    <location>
        <begin position="279"/>
        <end position="335"/>
    </location>
</feature>
<protein>
    <recommendedName>
        <fullName evidence="5">Peroxin 26</fullName>
    </recommendedName>
</protein>
<feature type="region of interest" description="Disordered" evidence="1">
    <location>
        <begin position="347"/>
        <end position="383"/>
    </location>
</feature>
<sequence>MASHGSITTINPIDQVSSPHILSSSHSSLSHSLSSSRRSSQISKTYRQASTLFLTRRLPESLSTILPVITPSSSSDTENTTPDDPAKSSAPISKASRTTRIKVWSLYLTILNAILELDPAEGKQAFGTSQFRALVAKVRDGEVWEEVVRNGYHGIEGDVDSDVVINLATLLLAHARSQKVNQTRLETYLATSDTISLSMSQSSTPTTSNPFPGSKRRSQPETDTPRDLNARVKILELYTLHVLLRNNEWDYAKEFITISEVLDDERREAFLGALRSLKEESEEGERRERMEKEYREEQLKKDIEESRRRREEEERRREEIAKKAKASARGTSEIDFGVEDEAAAMNNGSVTSSSAPNNPRQSKISKSSSTKPHSRKSIEEKKQKTMVEKMGIIMRNLKLVLENIGGSLNLKNPMVMLRMVAFVIGILVVFGRKEVRERTRRMMSEGLGRVKKTIGMGVKQAREILGRGVEEFTLCEIHLFCSGECRERLRGEKGKRRDMK</sequence>
<dbReference type="STRING" id="665079.A7F7U3"/>
<keyword evidence="2" id="KW-1133">Transmembrane helix</keyword>
<feature type="transmembrane region" description="Helical" evidence="2">
    <location>
        <begin position="415"/>
        <end position="432"/>
    </location>
</feature>
<reference evidence="4" key="1">
    <citation type="journal article" date="2011" name="PLoS Genet.">
        <title>Genomic analysis of the necrotrophic fungal pathogens Sclerotinia sclerotiorum and Botrytis cinerea.</title>
        <authorList>
            <person name="Amselem J."/>
            <person name="Cuomo C.A."/>
            <person name="van Kan J.A."/>
            <person name="Viaud M."/>
            <person name="Benito E.P."/>
            <person name="Couloux A."/>
            <person name="Coutinho P.M."/>
            <person name="de Vries R.P."/>
            <person name="Dyer P.S."/>
            <person name="Fillinger S."/>
            <person name="Fournier E."/>
            <person name="Gout L."/>
            <person name="Hahn M."/>
            <person name="Kohn L."/>
            <person name="Lapalu N."/>
            <person name="Plummer K.M."/>
            <person name="Pradier J.M."/>
            <person name="Quevillon E."/>
            <person name="Sharon A."/>
            <person name="Simon A."/>
            <person name="ten Have A."/>
            <person name="Tudzynski B."/>
            <person name="Tudzynski P."/>
            <person name="Wincker P."/>
            <person name="Andrew M."/>
            <person name="Anthouard V."/>
            <person name="Beever R.E."/>
            <person name="Beffa R."/>
            <person name="Benoit I."/>
            <person name="Bouzid O."/>
            <person name="Brault B."/>
            <person name="Chen Z."/>
            <person name="Choquer M."/>
            <person name="Collemare J."/>
            <person name="Cotton P."/>
            <person name="Danchin E.G."/>
            <person name="Da Silva C."/>
            <person name="Gautier A."/>
            <person name="Giraud C."/>
            <person name="Giraud T."/>
            <person name="Gonzalez C."/>
            <person name="Grossetete S."/>
            <person name="Guldener U."/>
            <person name="Henrissat B."/>
            <person name="Howlett B.J."/>
            <person name="Kodira C."/>
            <person name="Kretschmer M."/>
            <person name="Lappartient A."/>
            <person name="Leroch M."/>
            <person name="Levis C."/>
            <person name="Mauceli E."/>
            <person name="Neuveglise C."/>
            <person name="Oeser B."/>
            <person name="Pearson M."/>
            <person name="Poulain J."/>
            <person name="Poussereau N."/>
            <person name="Quesneville H."/>
            <person name="Rascle C."/>
            <person name="Schumacher J."/>
            <person name="Segurens B."/>
            <person name="Sexton A."/>
            <person name="Silva E."/>
            <person name="Sirven C."/>
            <person name="Soanes D.M."/>
            <person name="Talbot N.J."/>
            <person name="Templeton M."/>
            <person name="Yandava C."/>
            <person name="Yarden O."/>
            <person name="Zeng Q."/>
            <person name="Rollins J.A."/>
            <person name="Lebrun M.H."/>
            <person name="Dickman M."/>
        </authorList>
    </citation>
    <scope>NUCLEOTIDE SEQUENCE [LARGE SCALE GENOMIC DNA]</scope>
    <source>
        <strain evidence="4">ATCC 18683 / 1980 / Ss-1</strain>
    </source>
</reference>
<name>A7F7U3_SCLS1</name>
<dbReference type="OMA" id="RNDEWEY"/>
<feature type="compositionally biased region" description="Polar residues" evidence="1">
    <location>
        <begin position="70"/>
        <end position="82"/>
    </location>
</feature>
<evidence type="ECO:0008006" key="5">
    <source>
        <dbReference type="Google" id="ProtNLM"/>
    </source>
</evidence>
<organism evidence="3 4">
    <name type="scientific">Sclerotinia sclerotiorum (strain ATCC 18683 / 1980 / Ss-1)</name>
    <name type="common">White mold</name>
    <name type="synonym">Whetzelinia sclerotiorum</name>
    <dbReference type="NCBI Taxonomy" id="665079"/>
    <lineage>
        <taxon>Eukaryota</taxon>
        <taxon>Fungi</taxon>
        <taxon>Dikarya</taxon>
        <taxon>Ascomycota</taxon>
        <taxon>Pezizomycotina</taxon>
        <taxon>Leotiomycetes</taxon>
        <taxon>Helotiales</taxon>
        <taxon>Sclerotiniaceae</taxon>
        <taxon>Sclerotinia</taxon>
    </lineage>
</organism>
<dbReference type="RefSeq" id="XP_001585434.1">
    <property type="nucleotide sequence ID" value="XM_001585384.1"/>
</dbReference>
<dbReference type="GeneID" id="5481412"/>
<accession>A7F7U3</accession>
<dbReference type="KEGG" id="ssl:SS1G_13673"/>
<evidence type="ECO:0000313" key="4">
    <source>
        <dbReference type="Proteomes" id="UP000001312"/>
    </source>
</evidence>
<keyword evidence="4" id="KW-1185">Reference proteome</keyword>
<dbReference type="InParanoid" id="A7F7U3"/>
<feature type="region of interest" description="Disordered" evidence="1">
    <location>
        <begin position="19"/>
        <end position="42"/>
    </location>
</feature>
<feature type="compositionally biased region" description="Polar residues" evidence="1">
    <location>
        <begin position="196"/>
        <end position="211"/>
    </location>
</feature>
<feature type="compositionally biased region" description="Basic and acidic residues" evidence="1">
    <location>
        <begin position="279"/>
        <end position="322"/>
    </location>
</feature>
<keyword evidence="2" id="KW-0812">Transmembrane</keyword>
<dbReference type="Proteomes" id="UP000001312">
    <property type="component" value="Unassembled WGS sequence"/>
</dbReference>